<evidence type="ECO:0000256" key="4">
    <source>
        <dbReference type="ARBA" id="ARBA00023163"/>
    </source>
</evidence>
<dbReference type="InterPro" id="IPR000847">
    <property type="entry name" value="LysR_HTH_N"/>
</dbReference>
<protein>
    <submittedName>
        <fullName evidence="6">DNA-binding transcriptional LysR family regulator</fullName>
    </submittedName>
</protein>
<evidence type="ECO:0000259" key="5">
    <source>
        <dbReference type="PROSITE" id="PS50931"/>
    </source>
</evidence>
<dbReference type="Gene3D" id="1.10.10.10">
    <property type="entry name" value="Winged helix-like DNA-binding domain superfamily/Winged helix DNA-binding domain"/>
    <property type="match status" value="1"/>
</dbReference>
<dbReference type="PRINTS" id="PR00039">
    <property type="entry name" value="HTHLYSR"/>
</dbReference>
<organism evidence="6 7">
    <name type="scientific">Saccharothrix ecbatanensis</name>
    <dbReference type="NCBI Taxonomy" id="1105145"/>
    <lineage>
        <taxon>Bacteria</taxon>
        <taxon>Bacillati</taxon>
        <taxon>Actinomycetota</taxon>
        <taxon>Actinomycetes</taxon>
        <taxon>Pseudonocardiales</taxon>
        <taxon>Pseudonocardiaceae</taxon>
        <taxon>Saccharothrix</taxon>
    </lineage>
</organism>
<dbReference type="PROSITE" id="PS50931">
    <property type="entry name" value="HTH_LYSR"/>
    <property type="match status" value="1"/>
</dbReference>
<evidence type="ECO:0000313" key="7">
    <source>
        <dbReference type="Proteomes" id="UP000552097"/>
    </source>
</evidence>
<dbReference type="SUPFAM" id="SSF46785">
    <property type="entry name" value="Winged helix' DNA-binding domain"/>
    <property type="match status" value="1"/>
</dbReference>
<reference evidence="6 7" key="1">
    <citation type="submission" date="2020-08" db="EMBL/GenBank/DDBJ databases">
        <title>Sequencing the genomes of 1000 actinobacteria strains.</title>
        <authorList>
            <person name="Klenk H.-P."/>
        </authorList>
    </citation>
    <scope>NUCLEOTIDE SEQUENCE [LARGE SCALE GENOMIC DNA]</scope>
    <source>
        <strain evidence="6 7">DSM 45486</strain>
    </source>
</reference>
<evidence type="ECO:0000256" key="3">
    <source>
        <dbReference type="ARBA" id="ARBA00023125"/>
    </source>
</evidence>
<dbReference type="EMBL" id="JACHMO010000001">
    <property type="protein sequence ID" value="MBB5804556.1"/>
    <property type="molecule type" value="Genomic_DNA"/>
</dbReference>
<keyword evidence="2" id="KW-0805">Transcription regulation</keyword>
<dbReference type="GO" id="GO:0003700">
    <property type="term" value="F:DNA-binding transcription factor activity"/>
    <property type="evidence" value="ECO:0007669"/>
    <property type="project" value="InterPro"/>
</dbReference>
<evidence type="ECO:0000256" key="1">
    <source>
        <dbReference type="ARBA" id="ARBA00009437"/>
    </source>
</evidence>
<dbReference type="PANTHER" id="PTHR30346">
    <property type="entry name" value="TRANSCRIPTIONAL DUAL REGULATOR HCAR-RELATED"/>
    <property type="match status" value="1"/>
</dbReference>
<dbReference type="InterPro" id="IPR036388">
    <property type="entry name" value="WH-like_DNA-bd_sf"/>
</dbReference>
<dbReference type="PANTHER" id="PTHR30346:SF30">
    <property type="entry name" value="SMALL NEUTRAL PROTEASE REGULATORY PROTEIN"/>
    <property type="match status" value="1"/>
</dbReference>
<evidence type="ECO:0000256" key="2">
    <source>
        <dbReference type="ARBA" id="ARBA00023015"/>
    </source>
</evidence>
<comment type="caution">
    <text evidence="6">The sequence shown here is derived from an EMBL/GenBank/DDBJ whole genome shotgun (WGS) entry which is preliminary data.</text>
</comment>
<dbReference type="AlphaFoldDB" id="A0A7W9HLZ0"/>
<keyword evidence="7" id="KW-1185">Reference proteome</keyword>
<proteinExistence type="inferred from homology"/>
<feature type="domain" description="HTH lysR-type" evidence="5">
    <location>
        <begin position="3"/>
        <end position="60"/>
    </location>
</feature>
<dbReference type="InterPro" id="IPR036390">
    <property type="entry name" value="WH_DNA-bd_sf"/>
</dbReference>
<dbReference type="Pfam" id="PF03466">
    <property type="entry name" value="LysR_substrate"/>
    <property type="match status" value="1"/>
</dbReference>
<dbReference type="GO" id="GO:0032993">
    <property type="term" value="C:protein-DNA complex"/>
    <property type="evidence" value="ECO:0007669"/>
    <property type="project" value="TreeGrafter"/>
</dbReference>
<dbReference type="InterPro" id="IPR005119">
    <property type="entry name" value="LysR_subst-bd"/>
</dbReference>
<dbReference type="Proteomes" id="UP000552097">
    <property type="component" value="Unassembled WGS sequence"/>
</dbReference>
<keyword evidence="3 6" id="KW-0238">DNA-binding</keyword>
<accession>A0A7W9HLZ0</accession>
<dbReference type="GO" id="GO:0003677">
    <property type="term" value="F:DNA binding"/>
    <property type="evidence" value="ECO:0007669"/>
    <property type="project" value="UniProtKB-KW"/>
</dbReference>
<dbReference type="Pfam" id="PF00126">
    <property type="entry name" value="HTH_1"/>
    <property type="match status" value="1"/>
</dbReference>
<sequence>MNMELRHLHVVLTVAEAGSISRAASSLKIAQAGLTAQLRRIERGFGAPLFLRRTDGVELTELGRHVVLRSRDLVERFDDLLVTARKLAAEHDATGIRLGGVAGSLTALLVGVVRTLLPTHPQTTHIERNSDVVLELVRAAKLDVALVTEFPQSPLRIPEEVDYRTVVTEPMSIGIAAGHRLSGRGEIRLSELADEEWAVPDESCGGGRLNLHLACEAAGFTPRCTHFGVDPATAAELVRSAHTVACFFPTGHDLPGVLLKPIVGNPVHRRVTLVWHRDCAAAEYVDDIHAAMLGAYQERIWGHAPRTAKLAATGLAVAAS</sequence>
<dbReference type="Gene3D" id="3.40.190.290">
    <property type="match status" value="1"/>
</dbReference>
<gene>
    <name evidence="6" type="ORF">F4560_004324</name>
</gene>
<dbReference type="SUPFAM" id="SSF53850">
    <property type="entry name" value="Periplasmic binding protein-like II"/>
    <property type="match status" value="1"/>
</dbReference>
<comment type="similarity">
    <text evidence="1">Belongs to the LysR transcriptional regulatory family.</text>
</comment>
<evidence type="ECO:0000313" key="6">
    <source>
        <dbReference type="EMBL" id="MBB5804556.1"/>
    </source>
</evidence>
<name>A0A7W9HLZ0_9PSEU</name>
<keyword evidence="4" id="KW-0804">Transcription</keyword>